<keyword evidence="2" id="KW-1185">Reference proteome</keyword>
<protein>
    <submittedName>
        <fullName evidence="1">Uncharacterized protein</fullName>
    </submittedName>
</protein>
<evidence type="ECO:0000313" key="2">
    <source>
        <dbReference type="Proteomes" id="UP000515733"/>
    </source>
</evidence>
<accession>A0A6S6Y3B4</accession>
<dbReference type="InterPro" id="IPR032710">
    <property type="entry name" value="NTF2-like_dom_sf"/>
</dbReference>
<dbReference type="AlphaFoldDB" id="A0A6S6Y3B4"/>
<sequence length="186" mass="21040">MWLSRAFRSFLIYFLLAFLGSALADEARQENAAPCLSLEDHAEIVDLMSRYALYTDTGKGEAFASTFTEDGQLIIRDQPVQGRRNLAERVNQKKLRTLHLPSVPMLVRVADESVRARSQLIYIQENKPDGISNTPSSLFVGFAVYEDTIVQTTDGWKFQERRAAETLPISPDFLVSPPFSRCQAHR</sequence>
<dbReference type="KEGG" id="doe:DENOEST_2712"/>
<dbReference type="RefSeq" id="WP_145772266.1">
    <property type="nucleotide sequence ID" value="NZ_LR778301.1"/>
</dbReference>
<dbReference type="InterPro" id="IPR037401">
    <property type="entry name" value="SnoaL-like"/>
</dbReference>
<dbReference type="SUPFAM" id="SSF54427">
    <property type="entry name" value="NTF2-like"/>
    <property type="match status" value="1"/>
</dbReference>
<dbReference type="Pfam" id="PF13577">
    <property type="entry name" value="SnoaL_4"/>
    <property type="match status" value="1"/>
</dbReference>
<evidence type="ECO:0000313" key="1">
    <source>
        <dbReference type="EMBL" id="CAB1369877.1"/>
    </source>
</evidence>
<proteinExistence type="predicted"/>
<dbReference type="Proteomes" id="UP000515733">
    <property type="component" value="Chromosome"/>
</dbReference>
<dbReference type="OrthoDB" id="2674149at2"/>
<name>A0A6S6Y3B4_9PROT</name>
<dbReference type="EMBL" id="LR778301">
    <property type="protein sequence ID" value="CAB1369877.1"/>
    <property type="molecule type" value="Genomic_DNA"/>
</dbReference>
<reference evidence="1 2" key="1">
    <citation type="submission" date="2020-03" db="EMBL/GenBank/DDBJ databases">
        <authorList>
            <consortium name="Genoscope - CEA"/>
            <person name="William W."/>
        </authorList>
    </citation>
    <scope>NUCLEOTIDE SEQUENCE [LARGE SCALE GENOMIC DNA]</scope>
    <source>
        <strain evidence="2">DSM 16959</strain>
    </source>
</reference>
<dbReference type="Gene3D" id="3.10.450.50">
    <property type="match status" value="1"/>
</dbReference>
<organism evidence="1 2">
    <name type="scientific">Denitratisoma oestradiolicum</name>
    <dbReference type="NCBI Taxonomy" id="311182"/>
    <lineage>
        <taxon>Bacteria</taxon>
        <taxon>Pseudomonadati</taxon>
        <taxon>Pseudomonadota</taxon>
        <taxon>Betaproteobacteria</taxon>
        <taxon>Nitrosomonadales</taxon>
        <taxon>Sterolibacteriaceae</taxon>
        <taxon>Denitratisoma</taxon>
    </lineage>
</organism>
<gene>
    <name evidence="1" type="ORF">DENOEST_2712</name>
</gene>